<dbReference type="RefSeq" id="WP_197095335.1">
    <property type="nucleotide sequence ID" value="NZ_LR217705.1"/>
</dbReference>
<dbReference type="AlphaFoldDB" id="A0A451D4S0"/>
<dbReference type="PANTHER" id="PTHR35867">
    <property type="entry name" value="PROTEIN RSEC"/>
    <property type="match status" value="1"/>
</dbReference>
<reference evidence="2 3" key="1">
    <citation type="submission" date="2019-02" db="EMBL/GenBank/DDBJ databases">
        <authorList>
            <person name="Manzano-Marin A."/>
            <person name="Manzano-Marin A."/>
        </authorList>
    </citation>
    <scope>NUCLEOTIDE SEQUENCE [LARGE SCALE GENOMIC DNA]</scope>
    <source>
        <strain evidence="2 3">ErCisplendens/pseudotsugae</strain>
    </source>
</reference>
<sequence>MIKVIATVASYQNNILTLHVQKNIVCKNCSLSLNLLESILHSNNTENMHKIIVCDKQKFLNDQQVELSISKNTVLITAFFIYMTPLLGLFTAGGIFQRFFCNDKVTMLAALLGGTIGIFFIKTISKILMRLELFQLKILK</sequence>
<gene>
    <name evidence="2" type="primary">rseC</name>
    <name evidence="2" type="ORF">ERCISPPS3390_617</name>
</gene>
<dbReference type="EMBL" id="LR217705">
    <property type="protein sequence ID" value="VFP80731.1"/>
    <property type="molecule type" value="Genomic_DNA"/>
</dbReference>
<dbReference type="Proteomes" id="UP000294338">
    <property type="component" value="Chromosome 1"/>
</dbReference>
<feature type="transmembrane region" description="Helical" evidence="1">
    <location>
        <begin position="74"/>
        <end position="96"/>
    </location>
</feature>
<evidence type="ECO:0000256" key="1">
    <source>
        <dbReference type="SAM" id="Phobius"/>
    </source>
</evidence>
<organism evidence="2 3">
    <name type="scientific">Candidatus Erwinia haradaeae</name>
    <dbReference type="NCBI Taxonomy" id="1922217"/>
    <lineage>
        <taxon>Bacteria</taxon>
        <taxon>Pseudomonadati</taxon>
        <taxon>Pseudomonadota</taxon>
        <taxon>Gammaproteobacteria</taxon>
        <taxon>Enterobacterales</taxon>
        <taxon>Erwiniaceae</taxon>
        <taxon>Erwinia</taxon>
    </lineage>
</organism>
<dbReference type="Pfam" id="PF04246">
    <property type="entry name" value="RseC_MucC"/>
    <property type="match status" value="1"/>
</dbReference>
<dbReference type="InterPro" id="IPR007359">
    <property type="entry name" value="SigmaE_reg_RseC_MucC"/>
</dbReference>
<proteinExistence type="predicted"/>
<feature type="transmembrane region" description="Helical" evidence="1">
    <location>
        <begin position="108"/>
        <end position="129"/>
    </location>
</feature>
<dbReference type="PIRSF" id="PIRSF004923">
    <property type="entry name" value="RseC"/>
    <property type="match status" value="1"/>
</dbReference>
<keyword evidence="1" id="KW-0812">Transmembrane</keyword>
<accession>A0A451D4S0</accession>
<name>A0A451D4S0_9GAMM</name>
<evidence type="ECO:0000313" key="2">
    <source>
        <dbReference type="EMBL" id="VFP80731.1"/>
    </source>
</evidence>
<evidence type="ECO:0000313" key="3">
    <source>
        <dbReference type="Proteomes" id="UP000294338"/>
    </source>
</evidence>
<keyword evidence="1" id="KW-1133">Transmembrane helix</keyword>
<dbReference type="PANTHER" id="PTHR35867:SF1">
    <property type="entry name" value="PROTEIN RSEC"/>
    <property type="match status" value="1"/>
</dbReference>
<keyword evidence="1" id="KW-0472">Membrane</keyword>
<protein>
    <submittedName>
        <fullName evidence="2">Protein RseC, partial</fullName>
    </submittedName>
</protein>
<dbReference type="InterPro" id="IPR026268">
    <property type="entry name" value="RseC"/>
</dbReference>